<evidence type="ECO:0000256" key="4">
    <source>
        <dbReference type="ARBA" id="ARBA00022723"/>
    </source>
</evidence>
<dbReference type="PANTHER" id="PTHR43690">
    <property type="entry name" value="NARDILYSIN"/>
    <property type="match status" value="1"/>
</dbReference>
<dbReference type="Proteomes" id="UP000243525">
    <property type="component" value="Unassembled WGS sequence"/>
</dbReference>
<evidence type="ECO:0000256" key="5">
    <source>
        <dbReference type="ARBA" id="ARBA00022801"/>
    </source>
</evidence>
<keyword evidence="5" id="KW-0378">Hydrolase</keyword>
<dbReference type="GO" id="GO:0006508">
    <property type="term" value="P:proteolysis"/>
    <property type="evidence" value="ECO:0007669"/>
    <property type="project" value="UniProtKB-KW"/>
</dbReference>
<evidence type="ECO:0000256" key="1">
    <source>
        <dbReference type="ARBA" id="ARBA00001947"/>
    </source>
</evidence>
<dbReference type="InterPro" id="IPR001431">
    <property type="entry name" value="Pept_M16_Zn_BS"/>
</dbReference>
<dbReference type="OrthoDB" id="9811314at2"/>
<dbReference type="GO" id="GO:0004222">
    <property type="term" value="F:metalloendopeptidase activity"/>
    <property type="evidence" value="ECO:0007669"/>
    <property type="project" value="InterPro"/>
</dbReference>
<dbReference type="EMBL" id="QAAD01000008">
    <property type="protein sequence ID" value="PTN08574.1"/>
    <property type="molecule type" value="Genomic_DNA"/>
</dbReference>
<feature type="chain" id="PRO_5015431893" evidence="9">
    <location>
        <begin position="22"/>
        <end position="936"/>
    </location>
</feature>
<evidence type="ECO:0000259" key="10">
    <source>
        <dbReference type="Pfam" id="PF00675"/>
    </source>
</evidence>
<name>A0A2T5C1U2_9BACT</name>
<dbReference type="Pfam" id="PF00675">
    <property type="entry name" value="Peptidase_M16"/>
    <property type="match status" value="1"/>
</dbReference>
<dbReference type="RefSeq" id="WP_107822379.1">
    <property type="nucleotide sequence ID" value="NZ_OY782574.1"/>
</dbReference>
<evidence type="ECO:0000256" key="8">
    <source>
        <dbReference type="RuleBase" id="RU004447"/>
    </source>
</evidence>
<dbReference type="GO" id="GO:0046872">
    <property type="term" value="F:metal ion binding"/>
    <property type="evidence" value="ECO:0007669"/>
    <property type="project" value="UniProtKB-KW"/>
</dbReference>
<dbReference type="InterPro" id="IPR050626">
    <property type="entry name" value="Peptidase_M16"/>
</dbReference>
<gene>
    <name evidence="12" type="ORF">C8N47_108131</name>
</gene>
<accession>A0A2T5C1U2</accession>
<evidence type="ECO:0000259" key="11">
    <source>
        <dbReference type="Pfam" id="PF05193"/>
    </source>
</evidence>
<comment type="caution">
    <text evidence="12">The sequence shown here is derived from an EMBL/GenBank/DDBJ whole genome shotgun (WGS) entry which is preliminary data.</text>
</comment>
<protein>
    <submittedName>
        <fullName evidence="12">Zinc protease</fullName>
    </submittedName>
</protein>
<dbReference type="Gene3D" id="3.30.830.10">
    <property type="entry name" value="Metalloenzyme, LuxS/M16 peptidase-like"/>
    <property type="match status" value="4"/>
</dbReference>
<evidence type="ECO:0000256" key="2">
    <source>
        <dbReference type="ARBA" id="ARBA00007261"/>
    </source>
</evidence>
<evidence type="ECO:0000256" key="6">
    <source>
        <dbReference type="ARBA" id="ARBA00022833"/>
    </source>
</evidence>
<keyword evidence="6" id="KW-0862">Zinc</keyword>
<dbReference type="AlphaFoldDB" id="A0A2T5C1U2"/>
<keyword evidence="4" id="KW-0479">Metal-binding</keyword>
<comment type="similarity">
    <text evidence="2 8">Belongs to the peptidase M16 family.</text>
</comment>
<keyword evidence="9" id="KW-0732">Signal</keyword>
<proteinExistence type="inferred from homology"/>
<feature type="domain" description="Peptidase M16 N-terminal" evidence="10">
    <location>
        <begin position="63"/>
        <end position="168"/>
    </location>
</feature>
<evidence type="ECO:0000256" key="9">
    <source>
        <dbReference type="SAM" id="SignalP"/>
    </source>
</evidence>
<feature type="domain" description="Peptidase M16 C-terminal" evidence="11">
    <location>
        <begin position="206"/>
        <end position="386"/>
    </location>
</feature>
<evidence type="ECO:0000313" key="12">
    <source>
        <dbReference type="EMBL" id="PTN08574.1"/>
    </source>
</evidence>
<evidence type="ECO:0000256" key="7">
    <source>
        <dbReference type="ARBA" id="ARBA00023049"/>
    </source>
</evidence>
<keyword evidence="3 12" id="KW-0645">Protease</keyword>
<keyword evidence="7" id="KW-0482">Metalloprotease</keyword>
<evidence type="ECO:0000313" key="13">
    <source>
        <dbReference type="Proteomes" id="UP000243525"/>
    </source>
</evidence>
<feature type="domain" description="Peptidase M16 C-terminal" evidence="11">
    <location>
        <begin position="685"/>
        <end position="863"/>
    </location>
</feature>
<dbReference type="PROSITE" id="PS00143">
    <property type="entry name" value="INSULINASE"/>
    <property type="match status" value="1"/>
</dbReference>
<keyword evidence="13" id="KW-1185">Reference proteome</keyword>
<dbReference type="SUPFAM" id="SSF63411">
    <property type="entry name" value="LuxS/MPP-like metallohydrolase"/>
    <property type="match status" value="4"/>
</dbReference>
<feature type="signal peptide" evidence="9">
    <location>
        <begin position="1"/>
        <end position="21"/>
    </location>
</feature>
<comment type="cofactor">
    <cofactor evidence="1">
        <name>Zn(2+)</name>
        <dbReference type="ChEBI" id="CHEBI:29105"/>
    </cofactor>
</comment>
<dbReference type="InterPro" id="IPR011249">
    <property type="entry name" value="Metalloenz_LuxS/M16"/>
</dbReference>
<organism evidence="12 13">
    <name type="scientific">Mangrovibacterium marinum</name>
    <dbReference type="NCBI Taxonomy" id="1639118"/>
    <lineage>
        <taxon>Bacteria</taxon>
        <taxon>Pseudomonadati</taxon>
        <taxon>Bacteroidota</taxon>
        <taxon>Bacteroidia</taxon>
        <taxon>Marinilabiliales</taxon>
        <taxon>Prolixibacteraceae</taxon>
        <taxon>Mangrovibacterium</taxon>
    </lineage>
</organism>
<dbReference type="Pfam" id="PF05193">
    <property type="entry name" value="Peptidase_M16_C"/>
    <property type="match status" value="2"/>
</dbReference>
<dbReference type="InterPro" id="IPR007863">
    <property type="entry name" value="Peptidase_M16_C"/>
</dbReference>
<evidence type="ECO:0000256" key="3">
    <source>
        <dbReference type="ARBA" id="ARBA00022670"/>
    </source>
</evidence>
<dbReference type="PANTHER" id="PTHR43690:SF34">
    <property type="entry name" value="ZINC PROTEASE PQQL-LIKE"/>
    <property type="match status" value="1"/>
</dbReference>
<sequence>MKLKLVNLIALFVALSGVAQAQMSTTIPLDDRVVSGVLPNKMHYYIMHNEFPKERVSFYFPQNVGSILENDDQKGLAHFLEHMAFNGTEHFAGKGFLKMLEKQGVRFGADINAYTGYDETVYNISNVPVGEDWLIDSCLYVLHDWSGSLLLQDDEIDAERGVIREEWRTRRNASLRIYEQTSQWQFKGSKYADRMPIGDINIVNNFEYQVLRDYYHKWYRPDLQAVIVVGDINPQEIESKIKAIFSEIPLAAQRAERGFERIPDHDETYFCLATDKEEKYTRIFYKEMSDKPLVKDENYMREDAMSSLVFTMQNKRFEEFIQNNETALLAAQAGMYSASRLQQNFTLFAVPKPGQSLEAYREAYTEWVRARKFGFTQAELDRAKQNIISQYENMVANQDKIQNDAWAQQLYNYFLEADPFLTPKGGLEMQKSVLAGISLQDVNKAVAQFQNNKNVNITVTGPETEGVEYPELADIESVMADVEAADLEAYQEETNDTPLVPDQLTPADVKETFAIPGVDEAKGYVLANGARVIIYPTDLAKDEILFSAYSFGGTSLLPEDELASADFSVSVVENSGLGAFKATDLAKKLTGQIVSITPFIGENTEGFSGSSNIRDFGTLLQLTYLYFTAPRFDENSYKKIVDQYSAYLANASADNKKAMRDTITRVVNNYSPRAQVLNQQFLDAVSLDKAKQVYQERISNASDFCFVFVGNVSEEMLSQIQTYIGNIPGTGKTEQFVDHRMVPAKGKTERTVVRAMDTPKTSVYLNLSGDMKNQETSKLSMYFLGQLLSKKYLDTIREQEGGSYGVGVGASFSTIPDDRYRVVISFDTDPEKLNRLLEVVYEQIDLLKNGTIDMEDFNEVKASVLNRREESVKTNKHWLTDLVDYLQTDDPIYNDEQYKALVEKITPELLVKTAKKVFDKADTVQVVMSPEVVAAN</sequence>
<dbReference type="InterPro" id="IPR011765">
    <property type="entry name" value="Pept_M16_N"/>
</dbReference>
<reference evidence="12 13" key="1">
    <citation type="submission" date="2018-04" db="EMBL/GenBank/DDBJ databases">
        <title>Genomic Encyclopedia of Archaeal and Bacterial Type Strains, Phase II (KMG-II): from individual species to whole genera.</title>
        <authorList>
            <person name="Goeker M."/>
        </authorList>
    </citation>
    <scope>NUCLEOTIDE SEQUENCE [LARGE SCALE GENOMIC DNA]</scope>
    <source>
        <strain evidence="12 13">DSM 28823</strain>
    </source>
</reference>